<dbReference type="OrthoDB" id="8954335at2759"/>
<evidence type="ECO:0000313" key="5">
    <source>
        <dbReference type="Proteomes" id="UP000799537"/>
    </source>
</evidence>
<evidence type="ECO:0000256" key="2">
    <source>
        <dbReference type="SAM" id="MobiDB-lite"/>
    </source>
</evidence>
<dbReference type="InterPro" id="IPR027417">
    <property type="entry name" value="P-loop_NTPase"/>
</dbReference>
<dbReference type="GO" id="GO:0005525">
    <property type="term" value="F:GTP binding"/>
    <property type="evidence" value="ECO:0007669"/>
    <property type="project" value="InterPro"/>
</dbReference>
<dbReference type="InterPro" id="IPR006073">
    <property type="entry name" value="GTP-bd"/>
</dbReference>
<dbReference type="EMBL" id="ML993616">
    <property type="protein sequence ID" value="KAF2161974.1"/>
    <property type="molecule type" value="Genomic_DNA"/>
</dbReference>
<feature type="compositionally biased region" description="Polar residues" evidence="2">
    <location>
        <begin position="50"/>
        <end position="59"/>
    </location>
</feature>
<keyword evidence="1" id="KW-0175">Coiled coil</keyword>
<sequence>MAAPNANSSYTGPNRTTQGSLYSSGNAPAAQGQGNLPVRLAPNPAAQAPGNFQYQSPQTFKPPAPLGSPYQLLPNSAARVSGKAPWALSPNSLSPALGAPPSRPLSNSAARPPGNIQYQLPQTFTPQAPLGSPYPLSPNSGARVSGNAPWGSSPNPAAIALGAAPNRPSSNFAVGAQVPTNAAYQVQPNAGYQVQPNSSVSVARAPIQKVRRVDIAVMGPTGSGKSTFIRAVSGNNNVIASRGMKSCTQEVANYTFCYKGYNVNLIDTPGFSDTYRSEPEVLDILSRWLRDSYKDHKLSGVIYFQPLPTKVVGSFLLNLSTFEQLCGPEPLKNVVLVGSHWDVMACYDKGTEEQRWSELVDEFWAEMIHGGASTRKLNCRDASSGLKVIELLLSNLPTPLQIQREMVEQGKAIIETGAGQVVNAELLKQERFYQKKIKSIAKEYRTADRQRQEQLCSQQQKVHDALNKLHDTRDELAAIGEENQQLKQEMVELKEKIQDAPDAEEMIRQIETLMRRLREERRLRRCDQVRMEGDIAKLRDMDRKAGSTWRSVRDFGLEIFKSLAPIGFTYLLGTGK</sequence>
<keyword evidence="5" id="KW-1185">Reference proteome</keyword>
<dbReference type="GeneID" id="54561956"/>
<dbReference type="Pfam" id="PF01926">
    <property type="entry name" value="MMR_HSR1"/>
    <property type="match status" value="1"/>
</dbReference>
<feature type="compositionally biased region" description="Polar residues" evidence="2">
    <location>
        <begin position="1"/>
        <end position="26"/>
    </location>
</feature>
<dbReference type="CDD" id="cd00882">
    <property type="entry name" value="Ras_like_GTPase"/>
    <property type="match status" value="1"/>
</dbReference>
<feature type="region of interest" description="Disordered" evidence="2">
    <location>
        <begin position="1"/>
        <end position="72"/>
    </location>
</feature>
<accession>A0A6A6C4D2</accession>
<evidence type="ECO:0000259" key="3">
    <source>
        <dbReference type="Pfam" id="PF01926"/>
    </source>
</evidence>
<dbReference type="Gene3D" id="3.40.50.300">
    <property type="entry name" value="P-loop containing nucleotide triphosphate hydrolases"/>
    <property type="match status" value="1"/>
</dbReference>
<name>A0A6A6C4D2_ZASCE</name>
<gene>
    <name evidence="4" type="ORF">M409DRAFT_27700</name>
</gene>
<dbReference type="AlphaFoldDB" id="A0A6A6C4D2"/>
<proteinExistence type="predicted"/>
<reference evidence="4" key="1">
    <citation type="journal article" date="2020" name="Stud. Mycol.">
        <title>101 Dothideomycetes genomes: a test case for predicting lifestyles and emergence of pathogens.</title>
        <authorList>
            <person name="Haridas S."/>
            <person name="Albert R."/>
            <person name="Binder M."/>
            <person name="Bloem J."/>
            <person name="Labutti K."/>
            <person name="Salamov A."/>
            <person name="Andreopoulos B."/>
            <person name="Baker S."/>
            <person name="Barry K."/>
            <person name="Bills G."/>
            <person name="Bluhm B."/>
            <person name="Cannon C."/>
            <person name="Castanera R."/>
            <person name="Culley D."/>
            <person name="Daum C."/>
            <person name="Ezra D."/>
            <person name="Gonzalez J."/>
            <person name="Henrissat B."/>
            <person name="Kuo A."/>
            <person name="Liang C."/>
            <person name="Lipzen A."/>
            <person name="Lutzoni F."/>
            <person name="Magnuson J."/>
            <person name="Mondo S."/>
            <person name="Nolan M."/>
            <person name="Ohm R."/>
            <person name="Pangilinan J."/>
            <person name="Park H.-J."/>
            <person name="Ramirez L."/>
            <person name="Alfaro M."/>
            <person name="Sun H."/>
            <person name="Tritt A."/>
            <person name="Yoshinaga Y."/>
            <person name="Zwiers L.-H."/>
            <person name="Turgeon B."/>
            <person name="Goodwin S."/>
            <person name="Spatafora J."/>
            <person name="Crous P."/>
            <person name="Grigoriev I."/>
        </authorList>
    </citation>
    <scope>NUCLEOTIDE SEQUENCE</scope>
    <source>
        <strain evidence="4">ATCC 36951</strain>
    </source>
</reference>
<organism evidence="4 5">
    <name type="scientific">Zasmidium cellare ATCC 36951</name>
    <dbReference type="NCBI Taxonomy" id="1080233"/>
    <lineage>
        <taxon>Eukaryota</taxon>
        <taxon>Fungi</taxon>
        <taxon>Dikarya</taxon>
        <taxon>Ascomycota</taxon>
        <taxon>Pezizomycotina</taxon>
        <taxon>Dothideomycetes</taxon>
        <taxon>Dothideomycetidae</taxon>
        <taxon>Mycosphaerellales</taxon>
        <taxon>Mycosphaerellaceae</taxon>
        <taxon>Zasmidium</taxon>
    </lineage>
</organism>
<evidence type="ECO:0000256" key="1">
    <source>
        <dbReference type="SAM" id="Coils"/>
    </source>
</evidence>
<feature type="coiled-coil region" evidence="1">
    <location>
        <begin position="469"/>
        <end position="523"/>
    </location>
</feature>
<dbReference type="SUPFAM" id="SSF52540">
    <property type="entry name" value="P-loop containing nucleoside triphosphate hydrolases"/>
    <property type="match status" value="1"/>
</dbReference>
<protein>
    <recommendedName>
        <fullName evidence="3">G domain-containing protein</fullName>
    </recommendedName>
</protein>
<dbReference type="RefSeq" id="XP_033662863.1">
    <property type="nucleotide sequence ID" value="XM_033808684.1"/>
</dbReference>
<feature type="domain" description="G" evidence="3">
    <location>
        <begin position="215"/>
        <end position="275"/>
    </location>
</feature>
<dbReference type="Proteomes" id="UP000799537">
    <property type="component" value="Unassembled WGS sequence"/>
</dbReference>
<evidence type="ECO:0000313" key="4">
    <source>
        <dbReference type="EMBL" id="KAF2161974.1"/>
    </source>
</evidence>